<organism evidence="1 2">
    <name type="scientific">Stichopus japonicus</name>
    <name type="common">Sea cucumber</name>
    <dbReference type="NCBI Taxonomy" id="307972"/>
    <lineage>
        <taxon>Eukaryota</taxon>
        <taxon>Metazoa</taxon>
        <taxon>Echinodermata</taxon>
        <taxon>Eleutherozoa</taxon>
        <taxon>Echinozoa</taxon>
        <taxon>Holothuroidea</taxon>
        <taxon>Aspidochirotacea</taxon>
        <taxon>Aspidochirotida</taxon>
        <taxon>Stichopodidae</taxon>
        <taxon>Apostichopus</taxon>
    </lineage>
</organism>
<evidence type="ECO:0000313" key="2">
    <source>
        <dbReference type="Proteomes" id="UP000230750"/>
    </source>
</evidence>
<dbReference type="InterPro" id="IPR028006">
    <property type="entry name" value="CEP15-like"/>
</dbReference>
<sequence>MDETLERELFLSKTHENIISQRERLVRQAEWQLEGQEQFQFTLVNKWQQAKKRNKSLLEDIKHFQAVFKERMERPYSADFITLKYWNETRN</sequence>
<protein>
    <submittedName>
        <fullName evidence="1">Uncharacterized protein</fullName>
    </submittedName>
</protein>
<dbReference type="PANTHER" id="PTHR14286">
    <property type="entry name" value="GENE, 49355-RELATED"/>
    <property type="match status" value="1"/>
</dbReference>
<keyword evidence="2" id="KW-1185">Reference proteome</keyword>
<dbReference type="Proteomes" id="UP000230750">
    <property type="component" value="Unassembled WGS sequence"/>
</dbReference>
<name>A0A2G8JLU2_STIJA</name>
<evidence type="ECO:0000313" key="1">
    <source>
        <dbReference type="EMBL" id="PIK36707.1"/>
    </source>
</evidence>
<gene>
    <name evidence="1" type="ORF">BSL78_26457</name>
</gene>
<comment type="caution">
    <text evidence="1">The sequence shown here is derived from an EMBL/GenBank/DDBJ whole genome shotgun (WGS) entry which is preliminary data.</text>
</comment>
<dbReference type="Pfam" id="PF15134">
    <property type="entry name" value="CEP15-like"/>
    <property type="match status" value="1"/>
</dbReference>
<dbReference type="PANTHER" id="PTHR14286:SF2">
    <property type="entry name" value="CENTROSOMAL PROTEIN 15 KDA"/>
    <property type="match status" value="1"/>
</dbReference>
<dbReference type="OrthoDB" id="9871079at2759"/>
<reference evidence="1 2" key="1">
    <citation type="journal article" date="2017" name="PLoS Biol.">
        <title>The sea cucumber genome provides insights into morphological evolution and visceral regeneration.</title>
        <authorList>
            <person name="Zhang X."/>
            <person name="Sun L."/>
            <person name="Yuan J."/>
            <person name="Sun Y."/>
            <person name="Gao Y."/>
            <person name="Zhang L."/>
            <person name="Li S."/>
            <person name="Dai H."/>
            <person name="Hamel J.F."/>
            <person name="Liu C."/>
            <person name="Yu Y."/>
            <person name="Liu S."/>
            <person name="Lin W."/>
            <person name="Guo K."/>
            <person name="Jin S."/>
            <person name="Xu P."/>
            <person name="Storey K.B."/>
            <person name="Huan P."/>
            <person name="Zhang T."/>
            <person name="Zhou Y."/>
            <person name="Zhang J."/>
            <person name="Lin C."/>
            <person name="Li X."/>
            <person name="Xing L."/>
            <person name="Huo D."/>
            <person name="Sun M."/>
            <person name="Wang L."/>
            <person name="Mercier A."/>
            <person name="Li F."/>
            <person name="Yang H."/>
            <person name="Xiang J."/>
        </authorList>
    </citation>
    <scope>NUCLEOTIDE SEQUENCE [LARGE SCALE GENOMIC DNA]</scope>
    <source>
        <strain evidence="1">Shaxun</strain>
        <tissue evidence="1">Muscle</tissue>
    </source>
</reference>
<accession>A0A2G8JLU2</accession>
<dbReference type="EMBL" id="MRZV01001632">
    <property type="protein sequence ID" value="PIK36707.1"/>
    <property type="molecule type" value="Genomic_DNA"/>
</dbReference>
<dbReference type="AlphaFoldDB" id="A0A2G8JLU2"/>
<proteinExistence type="predicted"/>